<evidence type="ECO:0000313" key="2">
    <source>
        <dbReference type="EMBL" id="KMK12027.1"/>
    </source>
</evidence>
<keyword evidence="3" id="KW-1185">Reference proteome</keyword>
<dbReference type="RefSeq" id="WP_048280095.1">
    <property type="nucleotide sequence ID" value="NZ_LDZF01000022.1"/>
</dbReference>
<dbReference type="Gene3D" id="3.40.630.30">
    <property type="match status" value="1"/>
</dbReference>
<proteinExistence type="predicted"/>
<dbReference type="PROSITE" id="PS51186">
    <property type="entry name" value="GNAT"/>
    <property type="match status" value="1"/>
</dbReference>
<evidence type="ECO:0000313" key="3">
    <source>
        <dbReference type="Proteomes" id="UP000036196"/>
    </source>
</evidence>
<feature type="domain" description="N-acetyltransferase" evidence="1">
    <location>
        <begin position="1"/>
        <end position="152"/>
    </location>
</feature>
<accession>A0A0J5LTS5</accession>
<evidence type="ECO:0000259" key="1">
    <source>
        <dbReference type="PROSITE" id="PS51186"/>
    </source>
</evidence>
<dbReference type="STRING" id="61647.LG71_03770"/>
<dbReference type="GO" id="GO:0016747">
    <property type="term" value="F:acyltransferase activity, transferring groups other than amino-acyl groups"/>
    <property type="evidence" value="ECO:0007669"/>
    <property type="project" value="InterPro"/>
</dbReference>
<gene>
    <name evidence="2" type="ORF">ABW06_18840</name>
</gene>
<dbReference type="SUPFAM" id="SSF55729">
    <property type="entry name" value="Acyl-CoA N-acyltransferases (Nat)"/>
    <property type="match status" value="1"/>
</dbReference>
<reference evidence="2 3" key="1">
    <citation type="submission" date="2015-05" db="EMBL/GenBank/DDBJ databases">
        <title>Genome sequences of Pluralibacter gergoviae.</title>
        <authorList>
            <person name="Greninger A.L."/>
            <person name="Miller S."/>
        </authorList>
    </citation>
    <scope>NUCLEOTIDE SEQUENCE [LARGE SCALE GENOMIC DNA]</scope>
    <source>
        <strain evidence="2 3">JS81F13</strain>
    </source>
</reference>
<dbReference type="PANTHER" id="PTHR43617:SF2">
    <property type="entry name" value="UPF0039 PROTEIN SLL0451"/>
    <property type="match status" value="1"/>
</dbReference>
<protein>
    <recommendedName>
        <fullName evidence="1">N-acetyltransferase domain-containing protein</fullName>
    </recommendedName>
</protein>
<sequence>MNIRTETAADVAAIETLTYSAFDGHPHHAPGAKPTEHLIVNRLRESGGLALSLVAAEADRIVGHIAFSPVSVGGNAAGWYGLTPVSVLPERQGEGIGSLLVREGISQLQAAGAAGIVLLGEPGYYGRFGFKACAEMTLPGVPADYFLILPMPGGKPLPAGDVAFHPAFNG</sequence>
<dbReference type="PANTHER" id="PTHR43617">
    <property type="entry name" value="L-AMINO ACID N-ACETYLTRANSFERASE"/>
    <property type="match status" value="1"/>
</dbReference>
<comment type="caution">
    <text evidence="2">The sequence shown here is derived from an EMBL/GenBank/DDBJ whole genome shotgun (WGS) entry which is preliminary data.</text>
</comment>
<dbReference type="AlphaFoldDB" id="A0A0J5LTS5"/>
<dbReference type="InterPro" id="IPR016181">
    <property type="entry name" value="Acyl_CoA_acyltransferase"/>
</dbReference>
<dbReference type="PATRIC" id="fig|61647.15.peg.2306"/>
<dbReference type="InterPro" id="IPR000182">
    <property type="entry name" value="GNAT_dom"/>
</dbReference>
<dbReference type="Proteomes" id="UP000036196">
    <property type="component" value="Unassembled WGS sequence"/>
</dbReference>
<dbReference type="Pfam" id="PF13527">
    <property type="entry name" value="Acetyltransf_9"/>
    <property type="match status" value="1"/>
</dbReference>
<dbReference type="eggNOG" id="COG3153">
    <property type="taxonomic scope" value="Bacteria"/>
</dbReference>
<dbReference type="InterPro" id="IPR050276">
    <property type="entry name" value="MshD_Acetyltransferase"/>
</dbReference>
<organism evidence="2 3">
    <name type="scientific">Pluralibacter gergoviae</name>
    <name type="common">Enterobacter gergoviae</name>
    <dbReference type="NCBI Taxonomy" id="61647"/>
    <lineage>
        <taxon>Bacteria</taxon>
        <taxon>Pseudomonadati</taxon>
        <taxon>Pseudomonadota</taxon>
        <taxon>Gammaproteobacteria</taxon>
        <taxon>Enterobacterales</taxon>
        <taxon>Enterobacteriaceae</taxon>
        <taxon>Pluralibacter</taxon>
    </lineage>
</organism>
<name>A0A0J5LTS5_PLUGE</name>
<dbReference type="CDD" id="cd04301">
    <property type="entry name" value="NAT_SF"/>
    <property type="match status" value="1"/>
</dbReference>
<dbReference type="EMBL" id="LDZF01000022">
    <property type="protein sequence ID" value="KMK12027.1"/>
    <property type="molecule type" value="Genomic_DNA"/>
</dbReference>